<sequence>MSVHGAIPSDPAPGLKVVLRWLESVSKNDIPLMDSALAPEYRQSFHPKSLGWAPFSKTEYIAFMTKMLAMFDDFDIDIHDIVEAAETYIVHLSVNATRQVGVPYITEAVFTVRVKETDGEWKMVDTKEFMDSKFISGFFASVEQSK</sequence>
<dbReference type="InterPro" id="IPR032710">
    <property type="entry name" value="NTF2-like_dom_sf"/>
</dbReference>
<dbReference type="SUPFAM" id="SSF54427">
    <property type="entry name" value="NTF2-like"/>
    <property type="match status" value="1"/>
</dbReference>
<evidence type="ECO:0000313" key="2">
    <source>
        <dbReference type="EMBL" id="KAJ3486116.1"/>
    </source>
</evidence>
<name>A0AAD5V4W7_9APHY</name>
<evidence type="ECO:0000259" key="1">
    <source>
        <dbReference type="Pfam" id="PF12680"/>
    </source>
</evidence>
<evidence type="ECO:0000313" key="3">
    <source>
        <dbReference type="Proteomes" id="UP001212997"/>
    </source>
</evidence>
<organism evidence="2 3">
    <name type="scientific">Meripilus lineatus</name>
    <dbReference type="NCBI Taxonomy" id="2056292"/>
    <lineage>
        <taxon>Eukaryota</taxon>
        <taxon>Fungi</taxon>
        <taxon>Dikarya</taxon>
        <taxon>Basidiomycota</taxon>
        <taxon>Agaricomycotina</taxon>
        <taxon>Agaricomycetes</taxon>
        <taxon>Polyporales</taxon>
        <taxon>Meripilaceae</taxon>
        <taxon>Meripilus</taxon>
    </lineage>
</organism>
<dbReference type="AlphaFoldDB" id="A0AAD5V4W7"/>
<feature type="domain" description="SnoaL-like" evidence="1">
    <location>
        <begin position="18"/>
        <end position="121"/>
    </location>
</feature>
<dbReference type="InterPro" id="IPR037401">
    <property type="entry name" value="SnoaL-like"/>
</dbReference>
<reference evidence="2" key="1">
    <citation type="submission" date="2022-07" db="EMBL/GenBank/DDBJ databases">
        <title>Genome Sequence of Physisporinus lineatus.</title>
        <authorList>
            <person name="Buettner E."/>
        </authorList>
    </citation>
    <scope>NUCLEOTIDE SEQUENCE</scope>
    <source>
        <strain evidence="2">VT162</strain>
    </source>
</reference>
<accession>A0AAD5V4W7</accession>
<dbReference type="EMBL" id="JANAWD010000131">
    <property type="protein sequence ID" value="KAJ3486116.1"/>
    <property type="molecule type" value="Genomic_DNA"/>
</dbReference>
<dbReference type="Gene3D" id="3.10.450.50">
    <property type="match status" value="1"/>
</dbReference>
<dbReference type="Proteomes" id="UP001212997">
    <property type="component" value="Unassembled WGS sequence"/>
</dbReference>
<dbReference type="Pfam" id="PF12680">
    <property type="entry name" value="SnoaL_2"/>
    <property type="match status" value="1"/>
</dbReference>
<gene>
    <name evidence="2" type="ORF">NLI96_g4467</name>
</gene>
<proteinExistence type="predicted"/>
<comment type="caution">
    <text evidence="2">The sequence shown here is derived from an EMBL/GenBank/DDBJ whole genome shotgun (WGS) entry which is preliminary data.</text>
</comment>
<protein>
    <recommendedName>
        <fullName evidence="1">SnoaL-like domain-containing protein</fullName>
    </recommendedName>
</protein>
<keyword evidence="3" id="KW-1185">Reference proteome</keyword>